<feature type="domain" description="Carrier" evidence="6">
    <location>
        <begin position="1010"/>
        <end position="1088"/>
    </location>
</feature>
<feature type="region of interest" description="Disordered" evidence="4">
    <location>
        <begin position="1348"/>
        <end position="1368"/>
    </location>
</feature>
<dbReference type="PANTHER" id="PTHR37285">
    <property type="entry name" value="SPORE WALL MATURATION PROTEIN DIT1"/>
    <property type="match status" value="1"/>
</dbReference>
<dbReference type="SUPFAM" id="SSF56801">
    <property type="entry name" value="Acetyl-CoA synthetase-like"/>
    <property type="match status" value="1"/>
</dbReference>
<dbReference type="GeneID" id="63815932"/>
<evidence type="ECO:0000259" key="7">
    <source>
        <dbReference type="PROSITE" id="PS50850"/>
    </source>
</evidence>
<reference evidence="8 9" key="1">
    <citation type="journal article" date="2018" name="Proc. Natl. Acad. Sci. U.S.A.">
        <title>Linking secondary metabolites to gene clusters through genome sequencing of six diverse Aspergillus species.</title>
        <authorList>
            <person name="Kaerboelling I."/>
            <person name="Vesth T.C."/>
            <person name="Frisvad J.C."/>
            <person name="Nybo J.L."/>
            <person name="Theobald S."/>
            <person name="Kuo A."/>
            <person name="Bowyer P."/>
            <person name="Matsuda Y."/>
            <person name="Mondo S."/>
            <person name="Lyhne E.K."/>
            <person name="Kogle M.E."/>
            <person name="Clum A."/>
            <person name="Lipzen A."/>
            <person name="Salamov A."/>
            <person name="Ngan C.Y."/>
            <person name="Daum C."/>
            <person name="Chiniquy J."/>
            <person name="Barry K."/>
            <person name="LaButti K."/>
            <person name="Haridas S."/>
            <person name="Simmons B.A."/>
            <person name="Magnuson J.K."/>
            <person name="Mortensen U.H."/>
            <person name="Larsen T.O."/>
            <person name="Grigoriev I.V."/>
            <person name="Baker S.E."/>
            <person name="Andersen M.R."/>
        </authorList>
    </citation>
    <scope>NUCLEOTIDE SEQUENCE [LARGE SCALE GENOMIC DNA]</scope>
    <source>
        <strain evidence="8 9">IBT 24754</strain>
    </source>
</reference>
<dbReference type="Pfam" id="PF00501">
    <property type="entry name" value="AMP-binding"/>
    <property type="match status" value="1"/>
</dbReference>
<dbReference type="Pfam" id="PF07690">
    <property type="entry name" value="MFS_1"/>
    <property type="match status" value="1"/>
</dbReference>
<dbReference type="InterPro" id="IPR042099">
    <property type="entry name" value="ANL_N_sf"/>
</dbReference>
<dbReference type="GO" id="GO:0016746">
    <property type="term" value="F:acyltransferase activity"/>
    <property type="evidence" value="ECO:0007669"/>
    <property type="project" value="UniProtKB-KW"/>
</dbReference>
<keyword evidence="5" id="KW-1133">Transmembrane helix</keyword>
<dbReference type="InterPro" id="IPR023213">
    <property type="entry name" value="CAT-like_dom_sf"/>
</dbReference>
<evidence type="ECO:0000256" key="3">
    <source>
        <dbReference type="ARBA" id="ARBA00023315"/>
    </source>
</evidence>
<dbReference type="Pfam" id="PF05141">
    <property type="entry name" value="DIT1_PvcA"/>
    <property type="match status" value="1"/>
</dbReference>
<keyword evidence="2" id="KW-0808">Transferase</keyword>
<dbReference type="GO" id="GO:0016020">
    <property type="term" value="C:membrane"/>
    <property type="evidence" value="ECO:0007669"/>
    <property type="project" value="UniProtKB-SubCell"/>
</dbReference>
<dbReference type="Pfam" id="PF22664">
    <property type="entry name" value="TRI-like_N"/>
    <property type="match status" value="1"/>
</dbReference>
<feature type="transmembrane region" description="Helical" evidence="5">
    <location>
        <begin position="1939"/>
        <end position="1959"/>
    </location>
</feature>
<dbReference type="Proteomes" id="UP000244073">
    <property type="component" value="Unassembled WGS sequence"/>
</dbReference>
<feature type="transmembrane region" description="Helical" evidence="5">
    <location>
        <begin position="1731"/>
        <end position="1755"/>
    </location>
</feature>
<dbReference type="InterPro" id="IPR011701">
    <property type="entry name" value="MFS"/>
</dbReference>
<gene>
    <name evidence="8" type="ORF">P175DRAFT_0518401</name>
</gene>
<dbReference type="SUPFAM" id="SSF47336">
    <property type="entry name" value="ACP-like"/>
    <property type="match status" value="1"/>
</dbReference>
<evidence type="ECO:0008006" key="10">
    <source>
        <dbReference type="Google" id="ProtNLM"/>
    </source>
</evidence>
<evidence type="ECO:0000313" key="8">
    <source>
        <dbReference type="EMBL" id="PTU19038.1"/>
    </source>
</evidence>
<dbReference type="InterPro" id="IPR020845">
    <property type="entry name" value="AMP-binding_CS"/>
</dbReference>
<evidence type="ECO:0000259" key="6">
    <source>
        <dbReference type="PROSITE" id="PS50075"/>
    </source>
</evidence>
<dbReference type="GO" id="GO:0022857">
    <property type="term" value="F:transmembrane transporter activity"/>
    <property type="evidence" value="ECO:0007669"/>
    <property type="project" value="InterPro"/>
</dbReference>
<feature type="domain" description="Major facilitator superfamily (MFS) profile" evidence="7">
    <location>
        <begin position="1702"/>
        <end position="2172"/>
    </location>
</feature>
<evidence type="ECO:0000256" key="4">
    <source>
        <dbReference type="SAM" id="MobiDB-lite"/>
    </source>
</evidence>
<dbReference type="EMBL" id="MSFN02000007">
    <property type="protein sequence ID" value="PTU19038.1"/>
    <property type="molecule type" value="Genomic_DNA"/>
</dbReference>
<dbReference type="PROSITE" id="PS50075">
    <property type="entry name" value="CARRIER"/>
    <property type="match status" value="1"/>
</dbReference>
<keyword evidence="5" id="KW-0812">Transmembrane</keyword>
<dbReference type="InterPro" id="IPR007817">
    <property type="entry name" value="Isocyanide_synthase_DIT1"/>
</dbReference>
<evidence type="ECO:0000256" key="2">
    <source>
        <dbReference type="ARBA" id="ARBA00022679"/>
    </source>
</evidence>
<keyword evidence="5" id="KW-0472">Membrane</keyword>
<dbReference type="InterPro" id="IPR054710">
    <property type="entry name" value="Tri101-like_N"/>
</dbReference>
<dbReference type="Gene3D" id="3.30.559.10">
    <property type="entry name" value="Chloramphenicol acetyltransferase-like domain"/>
    <property type="match status" value="2"/>
</dbReference>
<dbReference type="SUPFAM" id="SSF103473">
    <property type="entry name" value="MFS general substrate transporter"/>
    <property type="match status" value="2"/>
</dbReference>
<name>A0A2T5LRX7_9EURO</name>
<proteinExistence type="predicted"/>
<dbReference type="PANTHER" id="PTHR37285:SF5">
    <property type="entry name" value="SPORE WALL MATURATION PROTEIN DIT1"/>
    <property type="match status" value="1"/>
</dbReference>
<dbReference type="Gene3D" id="1.20.1250.20">
    <property type="entry name" value="MFS general substrate transporter like domains"/>
    <property type="match status" value="2"/>
</dbReference>
<protein>
    <recommendedName>
        <fullName evidence="10">Carrier domain-containing protein</fullName>
    </recommendedName>
</protein>
<dbReference type="Gene3D" id="3.40.50.12780">
    <property type="entry name" value="N-terminal domain of ligase-like"/>
    <property type="match status" value="1"/>
</dbReference>
<feature type="transmembrane region" description="Helical" evidence="5">
    <location>
        <begin position="2074"/>
        <end position="2101"/>
    </location>
</feature>
<organism evidence="8 9">
    <name type="scientific">Aspergillus ochraceoroseus IBT 24754</name>
    <dbReference type="NCBI Taxonomy" id="1392256"/>
    <lineage>
        <taxon>Eukaryota</taxon>
        <taxon>Fungi</taxon>
        <taxon>Dikarya</taxon>
        <taxon>Ascomycota</taxon>
        <taxon>Pezizomycotina</taxon>
        <taxon>Eurotiomycetes</taxon>
        <taxon>Eurotiomycetidae</taxon>
        <taxon>Eurotiales</taxon>
        <taxon>Aspergillaceae</taxon>
        <taxon>Aspergillus</taxon>
        <taxon>Aspergillus subgen. Nidulantes</taxon>
    </lineage>
</organism>
<keyword evidence="3" id="KW-0012">Acyltransferase</keyword>
<dbReference type="InterPro" id="IPR036259">
    <property type="entry name" value="MFS_trans_sf"/>
</dbReference>
<feature type="compositionally biased region" description="Polar residues" evidence="4">
    <location>
        <begin position="424"/>
        <end position="442"/>
    </location>
</feature>
<feature type="transmembrane region" description="Helical" evidence="5">
    <location>
        <begin position="1855"/>
        <end position="1876"/>
    </location>
</feature>
<feature type="transmembrane region" description="Helical" evidence="5">
    <location>
        <begin position="2019"/>
        <end position="2039"/>
    </location>
</feature>
<feature type="transmembrane region" description="Helical" evidence="5">
    <location>
        <begin position="2108"/>
        <end position="2132"/>
    </location>
</feature>
<dbReference type="Pfam" id="PF00550">
    <property type="entry name" value="PP-binding"/>
    <property type="match status" value="1"/>
</dbReference>
<feature type="transmembrane region" description="Helical" evidence="5">
    <location>
        <begin position="1767"/>
        <end position="1784"/>
    </location>
</feature>
<feature type="compositionally biased region" description="Polar residues" evidence="4">
    <location>
        <begin position="1"/>
        <end position="14"/>
    </location>
</feature>
<evidence type="ECO:0000313" key="9">
    <source>
        <dbReference type="Proteomes" id="UP000244073"/>
    </source>
</evidence>
<dbReference type="InterPro" id="IPR036736">
    <property type="entry name" value="ACP-like_sf"/>
</dbReference>
<dbReference type="InterPro" id="IPR009081">
    <property type="entry name" value="PP-bd_ACP"/>
</dbReference>
<feature type="transmembrane region" description="Helical" evidence="5">
    <location>
        <begin position="2046"/>
        <end position="2068"/>
    </location>
</feature>
<feature type="transmembrane region" description="Helical" evidence="5">
    <location>
        <begin position="2186"/>
        <end position="2204"/>
    </location>
</feature>
<dbReference type="OrthoDB" id="429813at2759"/>
<dbReference type="InterPro" id="IPR000873">
    <property type="entry name" value="AMP-dep_synth/lig_dom"/>
</dbReference>
<comment type="caution">
    <text evidence="8">The sequence shown here is derived from an EMBL/GenBank/DDBJ whole genome shotgun (WGS) entry which is preliminary data.</text>
</comment>
<dbReference type="Gene3D" id="1.10.1200.10">
    <property type="entry name" value="ACP-like"/>
    <property type="match status" value="1"/>
</dbReference>
<comment type="subcellular location">
    <subcellularLocation>
        <location evidence="1">Membrane</location>
        <topology evidence="1">Multi-pass membrane protein</topology>
    </subcellularLocation>
</comment>
<feature type="transmembrane region" description="Helical" evidence="5">
    <location>
        <begin position="1689"/>
        <end position="1711"/>
    </location>
</feature>
<sequence>MHQDAGSQPGTASEQWLMIPDRVSEKVTTTHENPQDGPRALEPNEEVRKTSRLILDIIFDYALNKFDDSRDRLEAGADHFLSIIDPFVAVGKRVEACLPAFPFKSANKVYKVLGKLPDKAEELALDRLNTMCTRIREVYPPGAQVTIISDGITYNDLLCISDQDTWAYGEALRKMATKKKFHWIGFSRIRDLLDFPLPEKLSEISYVANCTTFRRLLLNKYGRDDLNIDHEISSNPDTKLTYLGYKRFLESDLKHIFPRGADRSAHSYKRDCKYLAKQMLIRGYAFAGAVKNAFPNHLRLSIHESVGSTKVSICLLNTRTGFTTPWHCSVAQIADGEWISAPMGEFGKDNNLELVYEDGRPSYFKEKPQEGHALGTSETTATYLQQARLVSASEYLNGASTPSIASSAVASASNSTTLSPRMTVGTSRATTPGTQSPLSLASNGPDLTAEDKLSKLSSAPSPELADGAASIPYGKRLIPQIMDSLAAAEPGRIVFSMTTLSGDSPEFRPISARAFTQAVDKTAWWLQNQVGKPNSIQPLGYIGPHDLRHVLLTYACVKAGYAALFLSPKNNTEGALAVLEATACNIWVNAGEVSPAPLVKEILQKRAMNVLQLPLLDELLDAASTEPFPYTKTFDEAINDPFCFLHTSGTTGVPKPIPWSHGLIGTMDAVRLLPPVGNDNDLLPWTSDWKSGNKIYSSFPMSHGAGIIMDILMPALFELHCVLGPVGVLPNVNLVETLAEYAKIDIWSMLGETPGVLSKLKSSKFICASGGPVSPVSAGKVNEVIRVLNLTGTTEGLFIGNLITPREDWFWFCFHPYSGFEFKEIEADTYEHWVHRNEHWPLFQGIFHTFPDKQSINFKDLYMKHPTKPNLWAFKGRSDDLVVLSNGYKISPLETEAFVTTHPAIKGCLVFGTGKPQAGLLVELKDPSHKTDELLDSIWETVQKANSMSRHKNQLLRDFVTFAEPDKPFFRTDKGTVKRAATLKLYTDYIERFYSSRSDDLVGSFTIDMSSTESIQDNIHKILVPLLPEPQDVGLDMDLFALGLDSLGVFAAIKTIRAATGLGDRIAPRHVYGHPTISGLSSTVELLLAEMTSASEAASSDQPAADDELANMKTMITQHKARQSFRLNAFDYVNPNHGMGLVLYLPLREGVKYEQVFSNLQEGLNRTFDLIPALGGKMMNCSEQEIGYTKGDLCVTIPPRSRANSAHNRLVYKDLSSVLPSFDKLRDAGFAPSAFKDSLVLRDDPFPKMPALILVGQANFVQGGCLIAVDLNHCCLDGLGAMVALKAWAENCRYLQGDQAATCDWYDPESFNHSLPEIIHEQEGWTQPLQEVDPGTWGFLPFFPPENESQTTTIHGESRRSKNLSNEGALPPRPIFPLHSVWPLPRAERCLKTTLFLIPPDKLEKMKQDVIADPAAKGVIKSISDIVQAFFWRAAIRARYRVATEIRKQTFGPEEMSILELPTDGRPYFSSLLPSTYMGSLLILNRSSMPIETLCSPKTTIGEVAFLLRQSTTRITPSLVHDAFTILQSLPDHSRFSTANMGLEHMHAMISNMMLFPSGEICFGDKFFANGGSPESMRPQLERGNGRFRFLVIFPIKKDGGVELVLGTHPEELDMFQSDEEFTKKTMASLDSSHIGAQSTPYISQPDDEDWDWFSDDRNHNEPTNVVLDDDDESAPAWEPQLGVQDIEAVTVAWTTGALGFVYIIIWLTYFAEGILSATTGILAPYVTSDFALHSLTPTVGILSSVIGGVTNLTLAKVLDVFGRPQGYLFCILLATIGLGMMTVCNSVQAYAAAQVLQTVGNNGILYSLAVFVADTSSLRSRGLMQAVVSSPNLITCWLAGPISSRFLNGPGWRWAFGMFTILVPAITLPLFNTLLRNYLQARKLGLVPKTNGDADLTASESLLYYCRQFDAVGLVLLSTGVALFLLPFNVYALPGWNLPLAIGILITGSMLISGFVMWERRYAAITFIPYSLLLDRTVLGSCLLAATLFTSFWCWNSFFGSYLQVVNGLSVESASYVVQLYTVCSVVCSIAVGALIHYAGRFKPVCLYVGIPLSGVGSGLMMCFSKMESSVGYIIMCQVFISIAAGIIMVCDEVAILAAASDHHAAVCLAVLGMFSNIGSAIGLTVASAIWQEVFPKSLMQYLPPAELANLREIYANLSTQLSYSLGSETRIAIQHAYADAQMRMLAVGTTVWIAGFMGVIIWRDINVIGLQQNKGHV</sequence>
<feature type="transmembrane region" description="Helical" evidence="5">
    <location>
        <begin position="1790"/>
        <end position="1812"/>
    </location>
</feature>
<evidence type="ECO:0000256" key="5">
    <source>
        <dbReference type="SAM" id="Phobius"/>
    </source>
</evidence>
<dbReference type="Pfam" id="PF23562">
    <property type="entry name" value="AMP-binding_C_3"/>
    <property type="match status" value="1"/>
</dbReference>
<feature type="region of interest" description="Disordered" evidence="4">
    <location>
        <begin position="1"/>
        <end position="45"/>
    </location>
</feature>
<feature type="transmembrane region" description="Helical" evidence="5">
    <location>
        <begin position="1979"/>
        <end position="1999"/>
    </location>
</feature>
<dbReference type="PROSITE" id="PS00455">
    <property type="entry name" value="AMP_BINDING"/>
    <property type="match status" value="1"/>
</dbReference>
<dbReference type="VEuPathDB" id="FungiDB:P175DRAFT_0518401"/>
<dbReference type="PROSITE" id="PS50850">
    <property type="entry name" value="MFS"/>
    <property type="match status" value="1"/>
</dbReference>
<accession>A0A2T5LRX7</accession>
<evidence type="ECO:0000256" key="1">
    <source>
        <dbReference type="ARBA" id="ARBA00004141"/>
    </source>
</evidence>
<dbReference type="RefSeq" id="XP_040750430.1">
    <property type="nucleotide sequence ID" value="XM_040899050.1"/>
</dbReference>
<dbReference type="InterPro" id="IPR020846">
    <property type="entry name" value="MFS_dom"/>
</dbReference>
<feature type="transmembrane region" description="Helical" evidence="5">
    <location>
        <begin position="1912"/>
        <end position="1933"/>
    </location>
</feature>
<feature type="region of interest" description="Disordered" evidence="4">
    <location>
        <begin position="411"/>
        <end position="447"/>
    </location>
</feature>